<feature type="non-terminal residue" evidence="2">
    <location>
        <position position="1"/>
    </location>
</feature>
<keyword evidence="1" id="KW-0808">Transferase</keyword>
<dbReference type="PANTHER" id="PTHR15298">
    <property type="entry name" value="L-COA N-ACYLTRANSFERASE-RELATED"/>
    <property type="match status" value="1"/>
</dbReference>
<dbReference type="Proteomes" id="UP001432027">
    <property type="component" value="Unassembled WGS sequence"/>
</dbReference>
<name>A0AAV5SW98_9BILA</name>
<dbReference type="EC" id="2.3.1.-" evidence="1"/>
<dbReference type="Gene3D" id="3.40.630.30">
    <property type="match status" value="1"/>
</dbReference>
<keyword evidence="3" id="KW-1185">Reference proteome</keyword>
<dbReference type="EMBL" id="BTSX01000003">
    <property type="protein sequence ID" value="GMS87627.1"/>
    <property type="molecule type" value="Genomic_DNA"/>
</dbReference>
<evidence type="ECO:0000256" key="1">
    <source>
        <dbReference type="RuleBase" id="RU368002"/>
    </source>
</evidence>
<dbReference type="InterPro" id="IPR010313">
    <property type="entry name" value="Glycine_N-acyltransferase"/>
</dbReference>
<comment type="similarity">
    <text evidence="1">Belongs to the glycine N-acyltransferase family.</text>
</comment>
<evidence type="ECO:0000313" key="2">
    <source>
        <dbReference type="EMBL" id="GMS87627.1"/>
    </source>
</evidence>
<dbReference type="PANTHER" id="PTHR15298:SF1">
    <property type="entry name" value="GLYCINE N-ACYLTRANSFERASE-LIKE PROTEIN"/>
    <property type="match status" value="1"/>
</dbReference>
<dbReference type="GO" id="GO:0005739">
    <property type="term" value="C:mitochondrion"/>
    <property type="evidence" value="ECO:0007669"/>
    <property type="project" value="InterPro"/>
</dbReference>
<dbReference type="InterPro" id="IPR016181">
    <property type="entry name" value="Acyl_CoA_acyltransferase"/>
</dbReference>
<keyword evidence="1" id="KW-0012">Acyltransferase</keyword>
<dbReference type="SUPFAM" id="SSF55729">
    <property type="entry name" value="Acyl-CoA N-acyltransferases (Nat)"/>
    <property type="match status" value="1"/>
</dbReference>
<comment type="caution">
    <text evidence="2">The sequence shown here is derived from an EMBL/GenBank/DDBJ whole genome shotgun (WGS) entry which is preliminary data.</text>
</comment>
<dbReference type="AlphaFoldDB" id="A0AAV5SW98"/>
<reference evidence="2" key="1">
    <citation type="submission" date="2023-10" db="EMBL/GenBank/DDBJ databases">
        <title>Genome assembly of Pristionchus species.</title>
        <authorList>
            <person name="Yoshida K."/>
            <person name="Sommer R.J."/>
        </authorList>
    </citation>
    <scope>NUCLEOTIDE SEQUENCE</scope>
    <source>
        <strain evidence="2">RS0144</strain>
    </source>
</reference>
<proteinExistence type="inferred from homology"/>
<sequence length="316" mass="36413">SEMALLGNFNSPDRLRELLEHITQGGKQSHRFENFVIHNISTWILAGGFPKETMRIYGFPVEKPLYIFMLDQNDLQKPHLHVRTPIEGHNFEILAKGLKEMIKVALQSIQQHGALLLESDTVVRATFIKLQEAGEIPFKTRFCGDFYAFYKDERQKKILSEMDFPVPDGFKIDDIDVEKESSIIHDAWPYGKNVPEEVTRIRLANLPSICIRDSDGKLASWVMSHQFGQMTHVFTLDPYREKRIGILANLRLAQIYAKNGLQVYINVSVNNEKVANGAMMDPLWTMWKPKKNEGDEDILWSVNAFEYVKSEFPARL</sequence>
<protein>
    <recommendedName>
        <fullName evidence="1">Glycine N-acyltransferase-like protein</fullName>
        <ecNumber evidence="1">2.3.1.-</ecNumber>
    </recommendedName>
</protein>
<evidence type="ECO:0000313" key="3">
    <source>
        <dbReference type="Proteomes" id="UP001432027"/>
    </source>
</evidence>
<accession>A0AAV5SW98</accession>
<organism evidence="2 3">
    <name type="scientific">Pristionchus entomophagus</name>
    <dbReference type="NCBI Taxonomy" id="358040"/>
    <lineage>
        <taxon>Eukaryota</taxon>
        <taxon>Metazoa</taxon>
        <taxon>Ecdysozoa</taxon>
        <taxon>Nematoda</taxon>
        <taxon>Chromadorea</taxon>
        <taxon>Rhabditida</taxon>
        <taxon>Rhabditina</taxon>
        <taxon>Diplogasteromorpha</taxon>
        <taxon>Diplogasteroidea</taxon>
        <taxon>Neodiplogasteridae</taxon>
        <taxon>Pristionchus</taxon>
    </lineage>
</organism>
<dbReference type="GO" id="GO:0047961">
    <property type="term" value="F:glycine N-acyltransferase activity"/>
    <property type="evidence" value="ECO:0007669"/>
    <property type="project" value="InterPro"/>
</dbReference>
<gene>
    <name evidence="2" type="ORF">PENTCL1PPCAC_9802</name>
</gene>